<name>A0A4R4U9I2_9PSEU</name>
<proteinExistence type="predicted"/>
<dbReference type="EMBL" id="SMKV01000051">
    <property type="protein sequence ID" value="TDC87740.1"/>
    <property type="molecule type" value="Genomic_DNA"/>
</dbReference>
<evidence type="ECO:0000313" key="2">
    <source>
        <dbReference type="EMBL" id="TDC87740.1"/>
    </source>
</evidence>
<dbReference type="RefSeq" id="WP_132627208.1">
    <property type="nucleotide sequence ID" value="NZ_SMKV01000051.1"/>
</dbReference>
<dbReference type="Proteomes" id="UP000294744">
    <property type="component" value="Unassembled WGS sequence"/>
</dbReference>
<gene>
    <name evidence="2" type="ORF">E1161_25120</name>
</gene>
<reference evidence="2 3" key="1">
    <citation type="submission" date="2019-03" db="EMBL/GenBank/DDBJ databases">
        <title>Draft genome sequences of novel Actinobacteria.</title>
        <authorList>
            <person name="Sahin N."/>
            <person name="Ay H."/>
            <person name="Saygin H."/>
        </authorList>
    </citation>
    <scope>NUCLEOTIDE SEQUENCE [LARGE SCALE GENOMIC DNA]</scope>
    <source>
        <strain evidence="2 3">16K404</strain>
    </source>
</reference>
<sequence>MVTGEGVPAWKRWRDERAAKIVPRFAMGELMGVPAKSVVVVPASPKCMIVQAATTLRGVRSEDVDRAAVLTRRKITLPARIHATIAGAKRRRHTSHVSLKRTAGAARTDPRRAAMRAAPSAGALVHDRKM</sequence>
<protein>
    <submittedName>
        <fullName evidence="2">Uncharacterized protein</fullName>
    </submittedName>
</protein>
<accession>A0A4R4U9I2</accession>
<feature type="compositionally biased region" description="Basic residues" evidence="1">
    <location>
        <begin position="88"/>
        <end position="99"/>
    </location>
</feature>
<organism evidence="2 3">
    <name type="scientific">Saccharopolyspora aridisoli</name>
    <dbReference type="NCBI Taxonomy" id="2530385"/>
    <lineage>
        <taxon>Bacteria</taxon>
        <taxon>Bacillati</taxon>
        <taxon>Actinomycetota</taxon>
        <taxon>Actinomycetes</taxon>
        <taxon>Pseudonocardiales</taxon>
        <taxon>Pseudonocardiaceae</taxon>
        <taxon>Saccharopolyspora</taxon>
    </lineage>
</organism>
<evidence type="ECO:0000313" key="3">
    <source>
        <dbReference type="Proteomes" id="UP000294744"/>
    </source>
</evidence>
<feature type="region of interest" description="Disordered" evidence="1">
    <location>
        <begin position="86"/>
        <end position="130"/>
    </location>
</feature>
<evidence type="ECO:0000256" key="1">
    <source>
        <dbReference type="SAM" id="MobiDB-lite"/>
    </source>
</evidence>
<comment type="caution">
    <text evidence="2">The sequence shown here is derived from an EMBL/GenBank/DDBJ whole genome shotgun (WGS) entry which is preliminary data.</text>
</comment>
<keyword evidence="3" id="KW-1185">Reference proteome</keyword>
<dbReference type="AlphaFoldDB" id="A0A4R4U9I2"/>